<organism evidence="4 5">
    <name type="scientific">Oceanobacillus halophilus</name>
    <dbReference type="NCBI Taxonomy" id="930130"/>
    <lineage>
        <taxon>Bacteria</taxon>
        <taxon>Bacillati</taxon>
        <taxon>Bacillota</taxon>
        <taxon>Bacilli</taxon>
        <taxon>Bacillales</taxon>
        <taxon>Bacillaceae</taxon>
        <taxon>Oceanobacillus</taxon>
    </lineage>
</organism>
<evidence type="ECO:0000256" key="1">
    <source>
        <dbReference type="SAM" id="Phobius"/>
    </source>
</evidence>
<keyword evidence="5" id="KW-1185">Reference proteome</keyword>
<dbReference type="InterPro" id="IPR018705">
    <property type="entry name" value="DUF2134_membrane"/>
</dbReference>
<keyword evidence="1" id="KW-0812">Transmembrane</keyword>
<keyword evidence="1" id="KW-1133">Transmembrane helix</keyword>
<accession>A0A495A1B8</accession>
<name>A0A495A1B8_9BACI</name>
<evidence type="ECO:0000313" key="5">
    <source>
        <dbReference type="Proteomes" id="UP000269301"/>
    </source>
</evidence>
<dbReference type="InterPro" id="IPR028087">
    <property type="entry name" value="Tad_N"/>
</dbReference>
<feature type="domain" description="DUF2134" evidence="2">
    <location>
        <begin position="94"/>
        <end position="127"/>
    </location>
</feature>
<dbReference type="Pfam" id="PF13400">
    <property type="entry name" value="Tad"/>
    <property type="match status" value="1"/>
</dbReference>
<evidence type="ECO:0000313" key="4">
    <source>
        <dbReference type="EMBL" id="RKQ33258.1"/>
    </source>
</evidence>
<sequence>MMKKLKRLFKREEGNVLILVSVAFMGLLAITGVVIDGGALYMTKAELQKTANAAVLSGAQELTGTHESAVTSIIDEVLLRHQEQNSLESVSVMMNNRVKVELKKTVPLAFSKVLGFNTVDVRADATAKIGVMGRAIGAAPLGINETLDLKYGESYPLKVSSGNSENGNFGILALEGKGAKNYEQTFREGYSEELKIGDKVLVQTGNIAGATRDVVKEKVSSSCDISDRNCPRIITVLVYKPVCSDPISCTNYKEVQITGFAYFYITDPMSEKDTAITGKFIKRVGTGYVSDMASDRGAYSIQLTE</sequence>
<feature type="domain" description="Putative Flp pilus-assembly TadG-like N-terminal" evidence="3">
    <location>
        <begin position="14"/>
        <end position="60"/>
    </location>
</feature>
<dbReference type="Pfam" id="PF09977">
    <property type="entry name" value="Tad_C"/>
    <property type="match status" value="1"/>
</dbReference>
<dbReference type="Proteomes" id="UP000269301">
    <property type="component" value="Unassembled WGS sequence"/>
</dbReference>
<protein>
    <submittedName>
        <fullName evidence="4">Uncharacterized protein</fullName>
    </submittedName>
</protein>
<feature type="transmembrane region" description="Helical" evidence="1">
    <location>
        <begin position="16"/>
        <end position="42"/>
    </location>
</feature>
<gene>
    <name evidence="4" type="ORF">D8M06_10820</name>
</gene>
<evidence type="ECO:0000259" key="3">
    <source>
        <dbReference type="Pfam" id="PF13400"/>
    </source>
</evidence>
<proteinExistence type="predicted"/>
<dbReference type="EMBL" id="RBZP01000007">
    <property type="protein sequence ID" value="RKQ33258.1"/>
    <property type="molecule type" value="Genomic_DNA"/>
</dbReference>
<reference evidence="4 5" key="1">
    <citation type="journal article" date="2016" name="Int. J. Syst. Evol. Microbiol.">
        <title>Oceanobacillus halophilus sp. nov., a novel moderately halophilic bacterium from a hypersaline lake.</title>
        <authorList>
            <person name="Amoozegar M.A."/>
            <person name="Bagheri M."/>
            <person name="Makhdoumi A."/>
            <person name="Nikou M.M."/>
            <person name="Fazeli S.A.S."/>
            <person name="Schumann P."/>
            <person name="Sproer C."/>
            <person name="Sanchez-Porro C."/>
            <person name="Ventosa A."/>
        </authorList>
    </citation>
    <scope>NUCLEOTIDE SEQUENCE [LARGE SCALE GENOMIC DNA]</scope>
    <source>
        <strain evidence="4 5">DSM 23996</strain>
    </source>
</reference>
<keyword evidence="1" id="KW-0472">Membrane</keyword>
<dbReference type="OrthoDB" id="5447051at2"/>
<evidence type="ECO:0000259" key="2">
    <source>
        <dbReference type="Pfam" id="PF09977"/>
    </source>
</evidence>
<comment type="caution">
    <text evidence="4">The sequence shown here is derived from an EMBL/GenBank/DDBJ whole genome shotgun (WGS) entry which is preliminary data.</text>
</comment>
<dbReference type="AlphaFoldDB" id="A0A495A1B8"/>